<accession>A0AAD8ZXP6</accession>
<evidence type="ECO:0000313" key="1">
    <source>
        <dbReference type="EMBL" id="KAK1837522.1"/>
    </source>
</evidence>
<keyword evidence="2" id="KW-1185">Reference proteome</keyword>
<reference evidence="1" key="1">
    <citation type="submission" date="2023-01" db="EMBL/GenBank/DDBJ databases">
        <title>Colletotrichum chrysophilum M932 genome sequence.</title>
        <authorList>
            <person name="Baroncelli R."/>
        </authorList>
    </citation>
    <scope>NUCLEOTIDE SEQUENCE</scope>
    <source>
        <strain evidence="1">M932</strain>
    </source>
</reference>
<protein>
    <submittedName>
        <fullName evidence="1">Uncharacterized protein</fullName>
    </submittedName>
</protein>
<comment type="caution">
    <text evidence="1">The sequence shown here is derived from an EMBL/GenBank/DDBJ whole genome shotgun (WGS) entry which is preliminary data.</text>
</comment>
<gene>
    <name evidence="1" type="ORF">CCHR01_19856</name>
</gene>
<organism evidence="1 2">
    <name type="scientific">Colletotrichum chrysophilum</name>
    <dbReference type="NCBI Taxonomy" id="1836956"/>
    <lineage>
        <taxon>Eukaryota</taxon>
        <taxon>Fungi</taxon>
        <taxon>Dikarya</taxon>
        <taxon>Ascomycota</taxon>
        <taxon>Pezizomycotina</taxon>
        <taxon>Sordariomycetes</taxon>
        <taxon>Hypocreomycetidae</taxon>
        <taxon>Glomerellales</taxon>
        <taxon>Glomerellaceae</taxon>
        <taxon>Colletotrichum</taxon>
        <taxon>Colletotrichum gloeosporioides species complex</taxon>
    </lineage>
</organism>
<name>A0AAD8ZXP6_9PEZI</name>
<dbReference type="EMBL" id="JAQOWY010001175">
    <property type="protein sequence ID" value="KAK1837522.1"/>
    <property type="molecule type" value="Genomic_DNA"/>
</dbReference>
<proteinExistence type="predicted"/>
<dbReference type="Proteomes" id="UP001243330">
    <property type="component" value="Unassembled WGS sequence"/>
</dbReference>
<dbReference type="AlphaFoldDB" id="A0AAD8ZXP6"/>
<sequence>MRSCAFCHHTPPCQPPVTPCSPSSRRLPNLFIPLGHPNDTKRVHVWTATNKEHCLTTRSGGCPSPTSSSSSSFLSAFWISIFTSCFVVPY</sequence>
<evidence type="ECO:0000313" key="2">
    <source>
        <dbReference type="Proteomes" id="UP001243330"/>
    </source>
</evidence>